<keyword evidence="1" id="KW-0472">Membrane</keyword>
<evidence type="ECO:0000313" key="2">
    <source>
        <dbReference type="EMBL" id="OFI46465.1"/>
    </source>
</evidence>
<evidence type="ECO:0000256" key="1">
    <source>
        <dbReference type="SAM" id="Phobius"/>
    </source>
</evidence>
<proteinExistence type="predicted"/>
<feature type="transmembrane region" description="Helical" evidence="1">
    <location>
        <begin position="80"/>
        <end position="100"/>
    </location>
</feature>
<dbReference type="RefSeq" id="WP_070788402.1">
    <property type="nucleotide sequence ID" value="NZ_MKIQ01000028.1"/>
</dbReference>
<accession>A0A9Q5JFQ0</accession>
<dbReference type="Proteomes" id="UP000177273">
    <property type="component" value="Unassembled WGS sequence"/>
</dbReference>
<evidence type="ECO:0008006" key="4">
    <source>
        <dbReference type="Google" id="ProtNLM"/>
    </source>
</evidence>
<keyword evidence="3" id="KW-1185">Reference proteome</keyword>
<organism evidence="2 3">
    <name type="scientific">Floricoccus penangensis</name>
    <dbReference type="NCBI Taxonomy" id="1859475"/>
    <lineage>
        <taxon>Bacteria</taxon>
        <taxon>Bacillati</taxon>
        <taxon>Bacillota</taxon>
        <taxon>Bacilli</taxon>
        <taxon>Lactobacillales</taxon>
        <taxon>Streptococcaceae</taxon>
        <taxon>Floricoccus</taxon>
    </lineage>
</organism>
<dbReference type="EMBL" id="MKIQ01000028">
    <property type="protein sequence ID" value="OFI46465.1"/>
    <property type="molecule type" value="Genomic_DNA"/>
</dbReference>
<name>A0A9Q5JFQ0_9LACT</name>
<feature type="transmembrane region" description="Helical" evidence="1">
    <location>
        <begin position="38"/>
        <end position="60"/>
    </location>
</feature>
<keyword evidence="1" id="KW-1133">Transmembrane helix</keyword>
<dbReference type="AlphaFoldDB" id="A0A9Q5JFQ0"/>
<protein>
    <recommendedName>
        <fullName evidence="4">Phage abortive infection protein</fullName>
    </recommendedName>
</protein>
<sequence length="381" mass="45271">MENKDKENKKPCWEPFTKFSNWISEKLENVDNRKLVKYLVYFFIFLIVGIILLPSVMWLYTKIRFYTVTDRTTFSRLEFVKISLQLLGIILTFIVFQNTLSIQKVNKAERDSDKIKSDREKNYKMVHDDFFMLLDNVFRAKRELINNNTRSKEIRELWLNNEILNLMFENNLNYIRDNFYSIFNDDDDQQVHIKYKNFIMSIQQILFLLNDSISNGFVSNKQKDFFLNLLVSNINSDELCLIAYSCILDDSSFDLALEIRKSYIFSNIEKRGAFTVNLFGSLSEELCTERNVKSESALKELRFVKYQEYYEFFIDGVEDMSGEIILDESKVFNNILMIEKFLKGFSLEDKIDKKIEDVKPHSSLYSVIDGIKIDDMNFYNK</sequence>
<comment type="caution">
    <text evidence="2">The sequence shown here is derived from an EMBL/GenBank/DDBJ whole genome shotgun (WGS) entry which is preliminary data.</text>
</comment>
<keyword evidence="1" id="KW-0812">Transmembrane</keyword>
<gene>
    <name evidence="2" type="ORF">BG262_05470</name>
</gene>
<evidence type="ECO:0000313" key="3">
    <source>
        <dbReference type="Proteomes" id="UP000177273"/>
    </source>
</evidence>
<reference evidence="3" key="1">
    <citation type="submission" date="2016-09" db="EMBL/GenBank/DDBJ databases">
        <title>Draft genome sequence of a novel species of the family Streptococcaceae isolated from flowers.</title>
        <authorList>
            <person name="Chuah L.-O."/>
            <person name="Yap K.-P."/>
            <person name="Thong K.L."/>
            <person name="Liong M.T."/>
            <person name="Ahmad R."/>
            <person name="Rusul G."/>
        </authorList>
    </citation>
    <scope>NUCLEOTIDE SEQUENCE [LARGE SCALE GENOMIC DNA]</scope>
    <source>
        <strain evidence="3">HibF3</strain>
    </source>
</reference>